<evidence type="ECO:0000313" key="2">
    <source>
        <dbReference type="Proteomes" id="UP000322362"/>
    </source>
</evidence>
<evidence type="ECO:0000313" key="1">
    <source>
        <dbReference type="EMBL" id="TYR32599.1"/>
    </source>
</evidence>
<dbReference type="AlphaFoldDB" id="A0A5D4GXK8"/>
<gene>
    <name evidence="1" type="ORF">FXV77_19435</name>
</gene>
<organism evidence="1 2">
    <name type="scientific">Sphingobacterium phlebotomi</name>
    <dbReference type="NCBI Taxonomy" id="2605433"/>
    <lineage>
        <taxon>Bacteria</taxon>
        <taxon>Pseudomonadati</taxon>
        <taxon>Bacteroidota</taxon>
        <taxon>Sphingobacteriia</taxon>
        <taxon>Sphingobacteriales</taxon>
        <taxon>Sphingobacteriaceae</taxon>
        <taxon>Sphingobacterium</taxon>
    </lineage>
</organism>
<proteinExistence type="predicted"/>
<accession>A0A5D4GXK8</accession>
<reference evidence="1 2" key="1">
    <citation type="submission" date="2019-08" db="EMBL/GenBank/DDBJ databases">
        <title>Phlebobacter frassis gen. nov. sp. nov., a new member of family Sphingobacteriaceae isolated from sand fly rearing media.</title>
        <authorList>
            <person name="Kakumanu M.L."/>
            <person name="Marayati B.F."/>
            <person name="Wada-Katsumata A."/>
            <person name="Wasserberg G."/>
            <person name="Schal C."/>
            <person name="Apperson C.S."/>
            <person name="Ponnusamy L."/>
        </authorList>
    </citation>
    <scope>NUCLEOTIDE SEQUENCE [LARGE SCALE GENOMIC DNA]</scope>
    <source>
        <strain evidence="1 2">SSI9</strain>
    </source>
</reference>
<dbReference type="Proteomes" id="UP000322362">
    <property type="component" value="Unassembled WGS sequence"/>
</dbReference>
<keyword evidence="2" id="KW-1185">Reference proteome</keyword>
<name>A0A5D4GXK8_9SPHI</name>
<dbReference type="RefSeq" id="WP_148920903.1">
    <property type="nucleotide sequence ID" value="NZ_VTAV01000019.1"/>
</dbReference>
<dbReference type="EMBL" id="VTAV01000019">
    <property type="protein sequence ID" value="TYR32599.1"/>
    <property type="molecule type" value="Genomic_DNA"/>
</dbReference>
<protein>
    <submittedName>
        <fullName evidence="1">Uncharacterized protein</fullName>
    </submittedName>
</protein>
<sequence>MKTTIYMLILVLFTGACRETAKTNKANLIPDNEREIVDTTNLLKIPWRTDEKITLGQLYTDTVQFVEFNDEGDNWLAIVAKNNDTTSFIYDSEYNFVRGDEIEIRWKVDSIRYAGDSEFLDFTEFLISAKKLKPLQLQNKEIKFLWRETIYDKQLEAEINTIVLNEEYIRNITEPEKAVLAYIATFIGNACEWDGRANNDRSNLKCKILWALDLGYQCSHKHLDFLRFWFRNEEEIKKELMNCPTTPDGATVQDTFDEINLTVDENRIAVSFKVSGFNLRENKSWRWAETQEFEFKESELWLLKKERSPKHYEAFEVRGN</sequence>
<dbReference type="PROSITE" id="PS51257">
    <property type="entry name" value="PROKAR_LIPOPROTEIN"/>
    <property type="match status" value="1"/>
</dbReference>
<comment type="caution">
    <text evidence="1">The sequence shown here is derived from an EMBL/GenBank/DDBJ whole genome shotgun (WGS) entry which is preliminary data.</text>
</comment>